<keyword evidence="2" id="KW-1185">Reference proteome</keyword>
<protein>
    <submittedName>
        <fullName evidence="1">Uncharacterized protein</fullName>
    </submittedName>
</protein>
<organism evidence="1 2">
    <name type="scientific">Vigna mungo</name>
    <name type="common">Black gram</name>
    <name type="synonym">Phaseolus mungo</name>
    <dbReference type="NCBI Taxonomy" id="3915"/>
    <lineage>
        <taxon>Eukaryota</taxon>
        <taxon>Viridiplantae</taxon>
        <taxon>Streptophyta</taxon>
        <taxon>Embryophyta</taxon>
        <taxon>Tracheophyta</taxon>
        <taxon>Spermatophyta</taxon>
        <taxon>Magnoliopsida</taxon>
        <taxon>eudicotyledons</taxon>
        <taxon>Gunneridae</taxon>
        <taxon>Pentapetalae</taxon>
        <taxon>rosids</taxon>
        <taxon>fabids</taxon>
        <taxon>Fabales</taxon>
        <taxon>Fabaceae</taxon>
        <taxon>Papilionoideae</taxon>
        <taxon>50 kb inversion clade</taxon>
        <taxon>NPAAA clade</taxon>
        <taxon>indigoferoid/millettioid clade</taxon>
        <taxon>Phaseoleae</taxon>
        <taxon>Vigna</taxon>
    </lineage>
</organism>
<dbReference type="Proteomes" id="UP001374535">
    <property type="component" value="Chromosome 7"/>
</dbReference>
<dbReference type="AlphaFoldDB" id="A0AAQ3N3K8"/>
<gene>
    <name evidence="1" type="ORF">V8G54_022963</name>
</gene>
<sequence length="112" mass="12392">MVLFPRASFSASSNPVKTSPLLPLSFSAKILPRGKVGDLTEKPTSFRLTWVLKGWNWVEGNAGLKERVGDKRVGIVVDMAAGFLRVRLETIEVKALFWNQRGTKISICCSGR</sequence>
<proteinExistence type="predicted"/>
<name>A0AAQ3N3K8_VIGMU</name>
<accession>A0AAQ3N3K8</accession>
<reference evidence="1 2" key="1">
    <citation type="journal article" date="2023" name="Life. Sci Alliance">
        <title>Evolutionary insights into 3D genome organization and epigenetic landscape of Vigna mungo.</title>
        <authorList>
            <person name="Junaid A."/>
            <person name="Singh B."/>
            <person name="Bhatia S."/>
        </authorList>
    </citation>
    <scope>NUCLEOTIDE SEQUENCE [LARGE SCALE GENOMIC DNA]</scope>
    <source>
        <strain evidence="1">Urdbean</strain>
    </source>
</reference>
<evidence type="ECO:0000313" key="1">
    <source>
        <dbReference type="EMBL" id="WVZ02157.1"/>
    </source>
</evidence>
<dbReference type="EMBL" id="CP144694">
    <property type="protein sequence ID" value="WVZ02157.1"/>
    <property type="molecule type" value="Genomic_DNA"/>
</dbReference>
<evidence type="ECO:0000313" key="2">
    <source>
        <dbReference type="Proteomes" id="UP001374535"/>
    </source>
</evidence>